<dbReference type="EMBL" id="CP053716">
    <property type="protein sequence ID" value="QKF07611.1"/>
    <property type="molecule type" value="Genomic_DNA"/>
</dbReference>
<dbReference type="RefSeq" id="WP_173164877.1">
    <property type="nucleotide sequence ID" value="NZ_CP053716.1"/>
</dbReference>
<evidence type="ECO:0000313" key="2">
    <source>
        <dbReference type="EMBL" id="QKF07611.1"/>
    </source>
</evidence>
<protein>
    <submittedName>
        <fullName evidence="2">Uncharacterized protein</fullName>
    </submittedName>
</protein>
<dbReference type="KEGG" id="bwa:HLV38_05390"/>
<dbReference type="AlphaFoldDB" id="A0A6M8J389"/>
<feature type="transmembrane region" description="Helical" evidence="1">
    <location>
        <begin position="190"/>
        <end position="210"/>
    </location>
</feature>
<dbReference type="Proteomes" id="UP000503297">
    <property type="component" value="Chromosome"/>
</dbReference>
<keyword evidence="1" id="KW-0472">Membrane</keyword>
<keyword evidence="1" id="KW-1133">Transmembrane helix</keyword>
<sequence>MPAAYTGSYARFTCPSKKSAAVLIGANCIVGDEVRFELRTEDGETTAWLMNRFDAVIGSLGKEDTHQLRIRQAEGRSIRILLGLIAYSETPEPGQYWGEVLIFSHTPATAEFVDPFIDRVATALRQGVRPAIDLSESDLAALEANPQQWITSGRVPLPQIKAGMAVLKSRQSLTERLVEQARRGNKGCAVVGWGGLLIGMAGIAALLKFLGVF</sequence>
<evidence type="ECO:0000313" key="3">
    <source>
        <dbReference type="Proteomes" id="UP000503297"/>
    </source>
</evidence>
<gene>
    <name evidence="2" type="ORF">HLV38_05390</name>
</gene>
<organism evidence="2 3">
    <name type="scientific">Berryella wangjianweii</name>
    <dbReference type="NCBI Taxonomy" id="2734634"/>
    <lineage>
        <taxon>Bacteria</taxon>
        <taxon>Bacillati</taxon>
        <taxon>Actinomycetota</taxon>
        <taxon>Coriobacteriia</taxon>
        <taxon>Eggerthellales</taxon>
        <taxon>Eggerthellaceae</taxon>
        <taxon>Berryella</taxon>
    </lineage>
</organism>
<keyword evidence="3" id="KW-1185">Reference proteome</keyword>
<proteinExistence type="predicted"/>
<keyword evidence="1" id="KW-0812">Transmembrane</keyword>
<reference evidence="3" key="1">
    <citation type="submission" date="2020-05" db="EMBL/GenBank/DDBJ databases">
        <title>Novel species in genus Nocardioides.</title>
        <authorList>
            <person name="Zhang G."/>
        </authorList>
    </citation>
    <scope>NUCLEOTIDE SEQUENCE [LARGE SCALE GENOMIC DNA]</scope>
    <source>
        <strain evidence="3">zg-1050</strain>
    </source>
</reference>
<accession>A0A6M8J389</accession>
<evidence type="ECO:0000256" key="1">
    <source>
        <dbReference type="SAM" id="Phobius"/>
    </source>
</evidence>
<name>A0A6M8J389_9ACTN</name>